<organism evidence="1 2">
    <name type="scientific">Agrobacterium tomkonis CFBP 6623</name>
    <dbReference type="NCBI Taxonomy" id="1183432"/>
    <lineage>
        <taxon>Bacteria</taxon>
        <taxon>Pseudomonadati</taxon>
        <taxon>Pseudomonadota</taxon>
        <taxon>Alphaproteobacteria</taxon>
        <taxon>Hyphomicrobiales</taxon>
        <taxon>Rhizobiaceae</taxon>
        <taxon>Rhizobium/Agrobacterium group</taxon>
        <taxon>Agrobacterium</taxon>
        <taxon>Agrobacterium tumefaciens complex</taxon>
    </lineage>
</organism>
<dbReference type="RefSeq" id="WP_046802195.1">
    <property type="nucleotide sequence ID" value="NZ_LT009724.1"/>
</dbReference>
<dbReference type="STRING" id="1183432.AGR3A_Lc140185"/>
<gene>
    <name evidence="1" type="ORF">AGR3A_Lc140185</name>
</gene>
<evidence type="ECO:0000313" key="1">
    <source>
        <dbReference type="EMBL" id="CUX55545.1"/>
    </source>
</evidence>
<accession>A0A1S7RPY5</accession>
<dbReference type="EMBL" id="FBWK01000050">
    <property type="protein sequence ID" value="CUX55545.1"/>
    <property type="molecule type" value="Genomic_DNA"/>
</dbReference>
<sequence length="355" mass="38000">MRTAVSILAAGLTCPAGKDFETAIAAYSSGERFTEKDRNLVMADGRPPTLAAVFPLAEERDYVERLRKLLACALADCVAQLTKRGQESADYAMLLLLPYWMEGGPVAEDFNTRLHQAPLPQVTSLSVSFGGQAESLQLVGRDGPEIVRRTGGIVLVAVVDSYIHSDMLDSLAYHGELLTRDNPYGMVPGEAAAVLALGPENDVRLGRIARLSTMEEPESPIDPERGLMGRALASCYGMLLEGGFSPDRFIVDLNGDRVRAEEFGYAITTNAAEMAELADRAEIPSLQLGDLGAASGLVMAALALAPAPGSRRENAEPDGEAFRYTLLSASSRDGLRAATIVESVQRDIRTGRVDA</sequence>
<dbReference type="AlphaFoldDB" id="A0A1S7RPY5"/>
<evidence type="ECO:0000313" key="2">
    <source>
        <dbReference type="Proteomes" id="UP000191988"/>
    </source>
</evidence>
<keyword evidence="2" id="KW-1185">Reference proteome</keyword>
<reference evidence="2" key="1">
    <citation type="submission" date="2016-01" db="EMBL/GenBank/DDBJ databases">
        <authorList>
            <person name="Regsiter A."/>
            <person name="william w."/>
        </authorList>
    </citation>
    <scope>NUCLEOTIDE SEQUENCE [LARGE SCALE GENOMIC DNA]</scope>
    <source>
        <strain evidence="2">CFBP 6623</strain>
    </source>
</reference>
<protein>
    <submittedName>
        <fullName evidence="1">Beta-ketoacyl synthase domain-containing protein</fullName>
    </submittedName>
</protein>
<proteinExistence type="predicted"/>
<name>A0A1S7RPY5_9HYPH</name>
<dbReference type="Proteomes" id="UP000191988">
    <property type="component" value="Unassembled WGS sequence"/>
</dbReference>